<dbReference type="Proteomes" id="UP000237889">
    <property type="component" value="Chromosome"/>
</dbReference>
<dbReference type="KEGG" id="phr:C6569_12745"/>
<proteinExistence type="predicted"/>
<dbReference type="AlphaFoldDB" id="A0A2S0NCV0"/>
<sequence>MAALAAAPALAGAMPLAPLPPVGSGYVVPVQGCGPPVRGVYTDALSGVQTEYWRPRPCPPGYGRGGWDEGPRRGWRDDGGYRPPPRRSYDDGGYRPRRPPAPGWERDPYTGRDMRILR</sequence>
<evidence type="ECO:0000313" key="3">
    <source>
        <dbReference type="Proteomes" id="UP000237889"/>
    </source>
</evidence>
<name>A0A2S0NCV0_9HYPH</name>
<accession>A0A2S0NCV0</accession>
<feature type="compositionally biased region" description="Basic and acidic residues" evidence="1">
    <location>
        <begin position="66"/>
        <end position="80"/>
    </location>
</feature>
<reference evidence="2 3" key="1">
    <citation type="submission" date="2018-03" db="EMBL/GenBank/DDBJ databases">
        <title>Genome sequencing of Phreatobacter sp.</title>
        <authorList>
            <person name="Kim S.-J."/>
            <person name="Heo J."/>
            <person name="Kwon S.-W."/>
        </authorList>
    </citation>
    <scope>NUCLEOTIDE SEQUENCE [LARGE SCALE GENOMIC DNA]</scope>
    <source>
        <strain evidence="2 3">S-12</strain>
    </source>
</reference>
<dbReference type="EMBL" id="CP027668">
    <property type="protein sequence ID" value="AVO45866.1"/>
    <property type="molecule type" value="Genomic_DNA"/>
</dbReference>
<evidence type="ECO:0000256" key="1">
    <source>
        <dbReference type="SAM" id="MobiDB-lite"/>
    </source>
</evidence>
<feature type="region of interest" description="Disordered" evidence="1">
    <location>
        <begin position="52"/>
        <end position="118"/>
    </location>
</feature>
<protein>
    <submittedName>
        <fullName evidence="2">Uncharacterized protein</fullName>
    </submittedName>
</protein>
<evidence type="ECO:0000313" key="2">
    <source>
        <dbReference type="EMBL" id="AVO45866.1"/>
    </source>
</evidence>
<organism evidence="2 3">
    <name type="scientific">Phreatobacter cathodiphilus</name>
    <dbReference type="NCBI Taxonomy" id="1868589"/>
    <lineage>
        <taxon>Bacteria</taxon>
        <taxon>Pseudomonadati</taxon>
        <taxon>Pseudomonadota</taxon>
        <taxon>Alphaproteobacteria</taxon>
        <taxon>Hyphomicrobiales</taxon>
        <taxon>Phreatobacteraceae</taxon>
        <taxon>Phreatobacter</taxon>
    </lineage>
</organism>
<gene>
    <name evidence="2" type="ORF">C6569_12745</name>
</gene>
<feature type="compositionally biased region" description="Basic and acidic residues" evidence="1">
    <location>
        <begin position="104"/>
        <end position="118"/>
    </location>
</feature>
<keyword evidence="3" id="KW-1185">Reference proteome</keyword>